<keyword evidence="3" id="KW-1185">Reference proteome</keyword>
<dbReference type="EMBL" id="FQVT01000003">
    <property type="protein sequence ID" value="SHF88032.1"/>
    <property type="molecule type" value="Genomic_DNA"/>
</dbReference>
<dbReference type="Pfam" id="PF00583">
    <property type="entry name" value="Acetyltransf_1"/>
    <property type="match status" value="1"/>
</dbReference>
<dbReference type="OrthoDB" id="9812988at2"/>
<dbReference type="STRING" id="1073325.SAMN05444483_10380"/>
<dbReference type="AlphaFoldDB" id="A0A1M5FA96"/>
<dbReference type="InterPro" id="IPR000182">
    <property type="entry name" value="GNAT_dom"/>
</dbReference>
<dbReference type="RefSeq" id="WP_072877896.1">
    <property type="nucleotide sequence ID" value="NZ_FQVT01000003.1"/>
</dbReference>
<gene>
    <name evidence="2" type="ORF">SAMN05444483_10380</name>
</gene>
<dbReference type="CDD" id="cd04301">
    <property type="entry name" value="NAT_SF"/>
    <property type="match status" value="1"/>
</dbReference>
<evidence type="ECO:0000313" key="3">
    <source>
        <dbReference type="Proteomes" id="UP000183945"/>
    </source>
</evidence>
<organism evidence="2 3">
    <name type="scientific">Salegentibacter echinorum</name>
    <dbReference type="NCBI Taxonomy" id="1073325"/>
    <lineage>
        <taxon>Bacteria</taxon>
        <taxon>Pseudomonadati</taxon>
        <taxon>Bacteroidota</taxon>
        <taxon>Flavobacteriia</taxon>
        <taxon>Flavobacteriales</taxon>
        <taxon>Flavobacteriaceae</taxon>
        <taxon>Salegentibacter</taxon>
    </lineage>
</organism>
<dbReference type="SUPFAM" id="SSF55729">
    <property type="entry name" value="Acyl-CoA N-acyltransferases (Nat)"/>
    <property type="match status" value="1"/>
</dbReference>
<sequence>MKIIIANKSHAQYAGIICTTIEESAKVRGTGIAQRTPEYVINKMEKGNAVIALEGEKFAGFCYIETWSHEKYVANSGLIVHPDFRNRGLAKQIKAVVFNHSREKYPHAKIFGITTGLAVMKINYELGYQPVTFSELTDDDSFWEGCKTCKNYDILTRTERKMCLCTGMMYDPERKKEKKKETKRQTKKESLNDKAFKRLKNIKQTLFYKKEKNKS</sequence>
<dbReference type="Gene3D" id="3.40.630.30">
    <property type="match status" value="1"/>
</dbReference>
<dbReference type="Proteomes" id="UP000183945">
    <property type="component" value="Unassembled WGS sequence"/>
</dbReference>
<name>A0A1M5FA96_SALEC</name>
<protein>
    <recommendedName>
        <fullName evidence="1">N-acetyltransferase domain-containing protein</fullName>
    </recommendedName>
</protein>
<dbReference type="GO" id="GO:0016747">
    <property type="term" value="F:acyltransferase activity, transferring groups other than amino-acyl groups"/>
    <property type="evidence" value="ECO:0007669"/>
    <property type="project" value="InterPro"/>
</dbReference>
<evidence type="ECO:0000259" key="1">
    <source>
        <dbReference type="PROSITE" id="PS51186"/>
    </source>
</evidence>
<proteinExistence type="predicted"/>
<accession>A0A1M5FA96</accession>
<feature type="domain" description="N-acetyltransferase" evidence="1">
    <location>
        <begin position="3"/>
        <end position="149"/>
    </location>
</feature>
<evidence type="ECO:0000313" key="2">
    <source>
        <dbReference type="EMBL" id="SHF88032.1"/>
    </source>
</evidence>
<reference evidence="3" key="1">
    <citation type="submission" date="2016-11" db="EMBL/GenBank/DDBJ databases">
        <authorList>
            <person name="Varghese N."/>
            <person name="Submissions S."/>
        </authorList>
    </citation>
    <scope>NUCLEOTIDE SEQUENCE [LARGE SCALE GENOMIC DNA]</scope>
    <source>
        <strain evidence="3">DSM 24579</strain>
    </source>
</reference>
<dbReference type="InterPro" id="IPR016181">
    <property type="entry name" value="Acyl_CoA_acyltransferase"/>
</dbReference>
<dbReference type="PROSITE" id="PS51186">
    <property type="entry name" value="GNAT"/>
    <property type="match status" value="1"/>
</dbReference>